<dbReference type="PANTHER" id="PTHR45954">
    <property type="entry name" value="LD33695P"/>
    <property type="match status" value="1"/>
</dbReference>
<dbReference type="Pfam" id="PF13424">
    <property type="entry name" value="TPR_12"/>
    <property type="match status" value="4"/>
</dbReference>
<evidence type="ECO:0000256" key="1">
    <source>
        <dbReference type="ARBA" id="ARBA00004496"/>
    </source>
</evidence>
<name>A0A2W1J9D2_9CYAN</name>
<dbReference type="PANTHER" id="PTHR45954:SF1">
    <property type="entry name" value="LD33695P"/>
    <property type="match status" value="1"/>
</dbReference>
<dbReference type="Pfam" id="PF12770">
    <property type="entry name" value="CHAT"/>
    <property type="match status" value="1"/>
</dbReference>
<keyword evidence="4" id="KW-0802">TPR repeat</keyword>
<dbReference type="InterPro" id="IPR052386">
    <property type="entry name" value="GPSM"/>
</dbReference>
<dbReference type="AlphaFoldDB" id="A0A2W1J9D2"/>
<evidence type="ECO:0000256" key="3">
    <source>
        <dbReference type="ARBA" id="ARBA00022737"/>
    </source>
</evidence>
<dbReference type="InterPro" id="IPR011990">
    <property type="entry name" value="TPR-like_helical_dom_sf"/>
</dbReference>
<dbReference type="InterPro" id="IPR024983">
    <property type="entry name" value="CHAT_dom"/>
</dbReference>
<reference evidence="6 7" key="1">
    <citation type="journal article" date="2018" name="Sci. Rep.">
        <title>A novel species of the marine cyanobacterium Acaryochloris with a unique pigment content and lifestyle.</title>
        <authorList>
            <person name="Partensky F."/>
            <person name="Six C."/>
            <person name="Ratin M."/>
            <person name="Garczarek L."/>
            <person name="Vaulot D."/>
            <person name="Probert I."/>
            <person name="Calteau A."/>
            <person name="Gourvil P."/>
            <person name="Marie D."/>
            <person name="Grebert T."/>
            <person name="Bouchier C."/>
            <person name="Le Panse S."/>
            <person name="Gachenot M."/>
            <person name="Rodriguez F."/>
            <person name="Garrido J.L."/>
        </authorList>
    </citation>
    <scope>NUCLEOTIDE SEQUENCE [LARGE SCALE GENOMIC DNA]</scope>
    <source>
        <strain evidence="6 7">RCC1774</strain>
    </source>
</reference>
<feature type="repeat" description="TPR" evidence="4">
    <location>
        <begin position="118"/>
        <end position="151"/>
    </location>
</feature>
<feature type="repeat" description="TPR" evidence="4">
    <location>
        <begin position="78"/>
        <end position="111"/>
    </location>
</feature>
<comment type="caution">
    <text evidence="6">The sequence shown here is derived from an EMBL/GenBank/DDBJ whole genome shotgun (WGS) entry which is preliminary data.</text>
</comment>
<dbReference type="SMART" id="SM00028">
    <property type="entry name" value="TPR"/>
    <property type="match status" value="9"/>
</dbReference>
<sequence>MRVFEILVSFAVTSVVLLAEPQPAWGQLKGRQELQIRTEQLIEQAVLSRDKQEYRDALALFERVLTSTQRLNDKPFNLIAFSNIGYIYAALGENQKALKYFKRSLRLSQAAEGQQQEATTLNNIGYVYAAIGENQNALEHFNQALPLSRAIGDRRGEATTLSNFGLVYGALGENQKALEHYNQALPLFRSVGDRHGEATTLNNIGLVYAALGENQKALWHYNQSLLLFRAVGNRGGEATTLNNIGLGYAALGENQKALWYYGQSLPLSNVVGNQRGEAGALNNIGYSYAALGDNQKALKYFYQALPLSRAVGDRSGEATALNNIGLSYATLAKYKKALKYYRQSLPLSRAVGDRRLEAATLNNLGVLLASQKQPLLAIIFYKQSINITESLRADISNLAQDVQQSFTNSISSRYRRLANLLLQQDRIIEAQQVLDLLKLQELDEYFGDVRGNLETQKGVTVQRSEKAILDKFNEFQSAIELGAELAELRNVPLAERTEAQMRRLTELIAFEEAINADFNEFTQSKTVKKALKQLNRTAQHRTVALDELDALRANLGKLNAVLLYPFILEDRLELIITTSNSAPLRRVVPVSREQLNQAIVDFRLALEDRKSSNVQRLANKLYEWLIQPIEADLQQANAEVIIYAPDRQLRYIPLSALHDGEQWLVQRLQVNNITAKSLSNLESQLDSNLNVLAGAFVQGQYRFNIGSQSYSYSGLRYAGEEVTQLAAMIPDTTQYRDKAFSKVTFQSLMNEYQIVHFATHSTFLPGQPEDSFILFGNGDRATLREIGNWSLFNVDLVVLSACGTALGGQLGNGDEILGLGYQFQNRGAKATIASLWSVDDRGTLQLMSALYDNLKNGGISKTEALQQAKIDLITGKNILNAVVNENQSITDSGDLPKPYNYLKHPYYWAPFILIGNGL</sequence>
<keyword evidence="3" id="KW-0677">Repeat</keyword>
<dbReference type="GO" id="GO:0005938">
    <property type="term" value="C:cell cortex"/>
    <property type="evidence" value="ECO:0007669"/>
    <property type="project" value="TreeGrafter"/>
</dbReference>
<organism evidence="6 7">
    <name type="scientific">Acaryochloris thomasi RCC1774</name>
    <dbReference type="NCBI Taxonomy" id="1764569"/>
    <lineage>
        <taxon>Bacteria</taxon>
        <taxon>Bacillati</taxon>
        <taxon>Cyanobacteriota</taxon>
        <taxon>Cyanophyceae</taxon>
        <taxon>Acaryochloridales</taxon>
        <taxon>Acaryochloridaceae</taxon>
        <taxon>Acaryochloris</taxon>
        <taxon>Acaryochloris thomasi</taxon>
    </lineage>
</organism>
<dbReference type="InterPro" id="IPR019734">
    <property type="entry name" value="TPR_rpt"/>
</dbReference>
<keyword evidence="7" id="KW-1185">Reference proteome</keyword>
<gene>
    <name evidence="6" type="primary">ycf3_16</name>
    <name evidence="6" type="ORF">C1752_10201</name>
</gene>
<dbReference type="Proteomes" id="UP000248857">
    <property type="component" value="Unassembled WGS sequence"/>
</dbReference>
<dbReference type="PROSITE" id="PS50005">
    <property type="entry name" value="TPR"/>
    <property type="match status" value="5"/>
</dbReference>
<proteinExistence type="predicted"/>
<feature type="domain" description="CHAT" evidence="5">
    <location>
        <begin position="615"/>
        <end position="916"/>
    </location>
</feature>
<dbReference type="GO" id="GO:0005092">
    <property type="term" value="F:GDP-dissociation inhibitor activity"/>
    <property type="evidence" value="ECO:0007669"/>
    <property type="project" value="TreeGrafter"/>
</dbReference>
<protein>
    <submittedName>
        <fullName evidence="6">Photosystem I assembly protein Ycf3</fullName>
    </submittedName>
</protein>
<accession>A0A2W1J9D2</accession>
<dbReference type="EMBL" id="PQWO01000030">
    <property type="protein sequence ID" value="PZD70686.1"/>
    <property type="molecule type" value="Genomic_DNA"/>
</dbReference>
<dbReference type="GO" id="GO:0001965">
    <property type="term" value="F:G-protein alpha-subunit binding"/>
    <property type="evidence" value="ECO:0007669"/>
    <property type="project" value="TreeGrafter"/>
</dbReference>
<evidence type="ECO:0000256" key="4">
    <source>
        <dbReference type="PROSITE-ProRule" id="PRU00339"/>
    </source>
</evidence>
<evidence type="ECO:0000256" key="2">
    <source>
        <dbReference type="ARBA" id="ARBA00022490"/>
    </source>
</evidence>
<evidence type="ECO:0000313" key="7">
    <source>
        <dbReference type="Proteomes" id="UP000248857"/>
    </source>
</evidence>
<feature type="repeat" description="TPR" evidence="4">
    <location>
        <begin position="158"/>
        <end position="191"/>
    </location>
</feature>
<keyword evidence="2" id="KW-0963">Cytoplasm</keyword>
<evidence type="ECO:0000313" key="6">
    <source>
        <dbReference type="EMBL" id="PZD70686.1"/>
    </source>
</evidence>
<dbReference type="Gene3D" id="1.25.40.10">
    <property type="entry name" value="Tetratricopeptide repeat domain"/>
    <property type="match status" value="3"/>
</dbReference>
<comment type="subcellular location">
    <subcellularLocation>
        <location evidence="1">Cytoplasm</location>
    </subcellularLocation>
</comment>
<feature type="repeat" description="TPR" evidence="4">
    <location>
        <begin position="278"/>
        <end position="311"/>
    </location>
</feature>
<evidence type="ECO:0000259" key="5">
    <source>
        <dbReference type="Pfam" id="PF12770"/>
    </source>
</evidence>
<feature type="repeat" description="TPR" evidence="4">
    <location>
        <begin position="318"/>
        <end position="351"/>
    </location>
</feature>
<dbReference type="SUPFAM" id="SSF48452">
    <property type="entry name" value="TPR-like"/>
    <property type="match status" value="3"/>
</dbReference>